<organism evidence="2 3">
    <name type="scientific">Mycoplasmopsis ciconiae</name>
    <dbReference type="NCBI Taxonomy" id="561067"/>
    <lineage>
        <taxon>Bacteria</taxon>
        <taxon>Bacillati</taxon>
        <taxon>Mycoplasmatota</taxon>
        <taxon>Mycoplasmoidales</taxon>
        <taxon>Metamycoplasmataceae</taxon>
        <taxon>Mycoplasmopsis</taxon>
    </lineage>
</organism>
<sequence length="155" mass="18268">MDKIIEALVKKIKQDEKRLKRVQIFDRLLSLIITLLNLTVVAIAVTTLVILVRLLEDKKDQNISKSSFYLLIVLVSFILSNFFLTIFIEVYKKNMRDVKYKKIQNTLLDLYIKYQSNVITEEELDQYINILYTKLKRKSKIVVADIVKEQLQKGK</sequence>
<keyword evidence="1" id="KW-0472">Membrane</keyword>
<comment type="caution">
    <text evidence="2">The sequence shown here is derived from an EMBL/GenBank/DDBJ whole genome shotgun (WGS) entry which is preliminary data.</text>
</comment>
<dbReference type="RefSeq" id="WP_330500948.1">
    <property type="nucleotide sequence ID" value="NZ_JAZDWZ010000010.1"/>
</dbReference>
<protein>
    <submittedName>
        <fullName evidence="2">Uncharacterized protein</fullName>
    </submittedName>
</protein>
<keyword evidence="1" id="KW-1133">Transmembrane helix</keyword>
<accession>A0ABU7MM67</accession>
<dbReference type="Proteomes" id="UP001344817">
    <property type="component" value="Unassembled WGS sequence"/>
</dbReference>
<evidence type="ECO:0000313" key="2">
    <source>
        <dbReference type="EMBL" id="MEE3928535.1"/>
    </source>
</evidence>
<keyword evidence="1" id="KW-0812">Transmembrane</keyword>
<feature type="transmembrane region" description="Helical" evidence="1">
    <location>
        <begin position="67"/>
        <end position="91"/>
    </location>
</feature>
<reference evidence="2" key="1">
    <citation type="submission" date="2024-01" db="EMBL/GenBank/DDBJ databases">
        <title>Genome sequence of Mycoplasma ciconiae type strain DSM 25251.</title>
        <authorList>
            <person name="Spergser J."/>
        </authorList>
    </citation>
    <scope>NUCLEOTIDE SEQUENCE [LARGE SCALE GENOMIC DNA]</scope>
    <source>
        <strain evidence="2">DSM 25251</strain>
    </source>
</reference>
<evidence type="ECO:0000313" key="3">
    <source>
        <dbReference type="Proteomes" id="UP001344817"/>
    </source>
</evidence>
<feature type="transmembrane region" description="Helical" evidence="1">
    <location>
        <begin position="28"/>
        <end position="55"/>
    </location>
</feature>
<name>A0ABU7MM67_9BACT</name>
<proteinExistence type="predicted"/>
<keyword evidence="3" id="KW-1185">Reference proteome</keyword>
<evidence type="ECO:0000256" key="1">
    <source>
        <dbReference type="SAM" id="Phobius"/>
    </source>
</evidence>
<dbReference type="EMBL" id="JAZDWZ010000010">
    <property type="protein sequence ID" value="MEE3928535.1"/>
    <property type="molecule type" value="Genomic_DNA"/>
</dbReference>
<gene>
    <name evidence="2" type="ORF">V2E24_03010</name>
</gene>